<comment type="similarity">
    <text evidence="1">Belongs to the DprA/Smf family.</text>
</comment>
<dbReference type="InterPro" id="IPR057666">
    <property type="entry name" value="DrpA_SLOG"/>
</dbReference>
<gene>
    <name evidence="5" type="primary">dprA</name>
    <name evidence="5" type="ORF">H8717_06210</name>
</gene>
<accession>A0ABR7NHX5</accession>
<dbReference type="Gene3D" id="3.40.50.450">
    <property type="match status" value="1"/>
</dbReference>
<dbReference type="PANTHER" id="PTHR43022">
    <property type="entry name" value="PROTEIN SMF"/>
    <property type="match status" value="1"/>
</dbReference>
<evidence type="ECO:0000256" key="2">
    <source>
        <dbReference type="SAM" id="MobiDB-lite"/>
    </source>
</evidence>
<feature type="region of interest" description="Disordered" evidence="2">
    <location>
        <begin position="301"/>
        <end position="350"/>
    </location>
</feature>
<dbReference type="EMBL" id="JACRTB010000008">
    <property type="protein sequence ID" value="MBC8576001.1"/>
    <property type="molecule type" value="Genomic_DNA"/>
</dbReference>
<dbReference type="NCBIfam" id="TIGR00732">
    <property type="entry name" value="dprA"/>
    <property type="match status" value="1"/>
</dbReference>
<dbReference type="Pfam" id="PF02481">
    <property type="entry name" value="DNA_processg_A"/>
    <property type="match status" value="1"/>
</dbReference>
<feature type="domain" description="Smf/DprA SLOG" evidence="3">
    <location>
        <begin position="84"/>
        <end position="290"/>
    </location>
</feature>
<dbReference type="Pfam" id="PF17782">
    <property type="entry name" value="WHD_DprA"/>
    <property type="match status" value="1"/>
</dbReference>
<reference evidence="5 6" key="1">
    <citation type="submission" date="2020-08" db="EMBL/GenBank/DDBJ databases">
        <title>Genome public.</title>
        <authorList>
            <person name="Liu C."/>
            <person name="Sun Q."/>
        </authorList>
    </citation>
    <scope>NUCLEOTIDE SEQUENCE [LARGE SCALE GENOMIC DNA]</scope>
    <source>
        <strain evidence="5 6">BX1</strain>
    </source>
</reference>
<protein>
    <submittedName>
        <fullName evidence="5">DNA-protecting protein DprA</fullName>
    </submittedName>
</protein>
<dbReference type="InterPro" id="IPR041614">
    <property type="entry name" value="DprA_WH"/>
</dbReference>
<evidence type="ECO:0000313" key="5">
    <source>
        <dbReference type="EMBL" id="MBC8576001.1"/>
    </source>
</evidence>
<dbReference type="Proteomes" id="UP000658131">
    <property type="component" value="Unassembled WGS sequence"/>
</dbReference>
<name>A0ABR7NHX5_9FIRM</name>
<organism evidence="5 6">
    <name type="scientific">Yanshouia hominis</name>
    <dbReference type="NCBI Taxonomy" id="2763673"/>
    <lineage>
        <taxon>Bacteria</taxon>
        <taxon>Bacillati</taxon>
        <taxon>Bacillota</taxon>
        <taxon>Clostridia</taxon>
        <taxon>Eubacteriales</taxon>
        <taxon>Oscillospiraceae</taxon>
        <taxon>Yanshouia</taxon>
    </lineage>
</organism>
<comment type="caution">
    <text evidence="5">The sequence shown here is derived from an EMBL/GenBank/DDBJ whole genome shotgun (WGS) entry which is preliminary data.</text>
</comment>
<evidence type="ECO:0000256" key="1">
    <source>
        <dbReference type="ARBA" id="ARBA00006525"/>
    </source>
</evidence>
<sequence length="413" mass="43807">MNSRHQRDQAARWLLLQQLFGIGTHRAHLLCERYGDAAEVFSLTRGRLEEDAFFSPEERGRLLSPDFSQAEAEVLLAEQSGAVLLTPDSPEYPESLRNIHSMPMVLYAVGDLSLLNGHYPIAMVGSRSPNEYGRAAAKKLAGEVAALGGVVVSGLAIGTDALCHAAALEANGKTIAFLAAGLDFDYPRTNRALRKLIERFGLVLTEYSFGSPALGAHFPVRNRLIAGLSMATVVIQCRAHSGTMLTAGHALSQGRDLFAVPDSIFSAMDGANSLLAQGAEPALSGEQILLRYPEIYGYPLDAPNPPASSPAPPAAQKAVPAARREGTAPGQSAERQAISVSPREEAAPAPPAYLSGEQAKVYAALAAGPQPVDLLCERCGLAAGALLAILTQLELFGLVRLLPGRMVETVRRS</sequence>
<evidence type="ECO:0000259" key="4">
    <source>
        <dbReference type="Pfam" id="PF17782"/>
    </source>
</evidence>
<dbReference type="InterPro" id="IPR036388">
    <property type="entry name" value="WH-like_DNA-bd_sf"/>
</dbReference>
<keyword evidence="6" id="KW-1185">Reference proteome</keyword>
<feature type="compositionally biased region" description="Pro residues" evidence="2">
    <location>
        <begin position="302"/>
        <end position="313"/>
    </location>
</feature>
<dbReference type="SUPFAM" id="SSF102405">
    <property type="entry name" value="MCP/YpsA-like"/>
    <property type="match status" value="1"/>
</dbReference>
<feature type="domain" description="DprA winged helix" evidence="4">
    <location>
        <begin position="346"/>
        <end position="404"/>
    </location>
</feature>
<dbReference type="RefSeq" id="WP_262399561.1">
    <property type="nucleotide sequence ID" value="NZ_JACRTB010000008.1"/>
</dbReference>
<evidence type="ECO:0000313" key="6">
    <source>
        <dbReference type="Proteomes" id="UP000658131"/>
    </source>
</evidence>
<dbReference type="PANTHER" id="PTHR43022:SF1">
    <property type="entry name" value="PROTEIN SMF"/>
    <property type="match status" value="1"/>
</dbReference>
<evidence type="ECO:0000259" key="3">
    <source>
        <dbReference type="Pfam" id="PF02481"/>
    </source>
</evidence>
<dbReference type="Gene3D" id="1.10.10.10">
    <property type="entry name" value="Winged helix-like DNA-binding domain superfamily/Winged helix DNA-binding domain"/>
    <property type="match status" value="1"/>
</dbReference>
<dbReference type="InterPro" id="IPR003488">
    <property type="entry name" value="DprA"/>
</dbReference>
<proteinExistence type="inferred from homology"/>